<dbReference type="Pfam" id="PF00534">
    <property type="entry name" value="Glycos_transf_1"/>
    <property type="match status" value="1"/>
</dbReference>
<gene>
    <name evidence="2" type="ORF">RZN69_22730</name>
</gene>
<proteinExistence type="predicted"/>
<dbReference type="GO" id="GO:0016757">
    <property type="term" value="F:glycosyltransferase activity"/>
    <property type="evidence" value="ECO:0007669"/>
    <property type="project" value="UniProtKB-KW"/>
</dbReference>
<keyword evidence="2" id="KW-0328">Glycosyltransferase</keyword>
<feature type="domain" description="Glycosyl transferase family 1" evidence="1">
    <location>
        <begin position="227"/>
        <end position="371"/>
    </location>
</feature>
<protein>
    <submittedName>
        <fullName evidence="2">Glycosyltransferase</fullName>
        <ecNumber evidence="2">2.4.-.-</ecNumber>
    </submittedName>
</protein>
<dbReference type="SUPFAM" id="SSF53756">
    <property type="entry name" value="UDP-Glycosyltransferase/glycogen phosphorylase"/>
    <property type="match status" value="1"/>
</dbReference>
<dbReference type="RefSeq" id="WP_317833930.1">
    <property type="nucleotide sequence ID" value="NZ_CP136920.1"/>
</dbReference>
<dbReference type="AlphaFoldDB" id="A0AAQ3QTL4"/>
<dbReference type="PANTHER" id="PTHR45947">
    <property type="entry name" value="SULFOQUINOVOSYL TRANSFERASE SQD2"/>
    <property type="match status" value="1"/>
</dbReference>
<evidence type="ECO:0000313" key="3">
    <source>
        <dbReference type="Proteomes" id="UP001304300"/>
    </source>
</evidence>
<organism evidence="2 3">
    <name type="scientific">Rubellicoccus peritrichatus</name>
    <dbReference type="NCBI Taxonomy" id="3080537"/>
    <lineage>
        <taxon>Bacteria</taxon>
        <taxon>Pseudomonadati</taxon>
        <taxon>Verrucomicrobiota</taxon>
        <taxon>Opitutia</taxon>
        <taxon>Puniceicoccales</taxon>
        <taxon>Cerasicoccaceae</taxon>
        <taxon>Rubellicoccus</taxon>
    </lineage>
</organism>
<dbReference type="Gene3D" id="3.40.50.2000">
    <property type="entry name" value="Glycogen Phosphorylase B"/>
    <property type="match status" value="2"/>
</dbReference>
<dbReference type="InterPro" id="IPR050194">
    <property type="entry name" value="Glycosyltransferase_grp1"/>
</dbReference>
<accession>A0AAQ3QTL4</accession>
<dbReference type="PANTHER" id="PTHR45947:SF3">
    <property type="entry name" value="SULFOQUINOVOSYL TRANSFERASE SQD2"/>
    <property type="match status" value="1"/>
</dbReference>
<dbReference type="InterPro" id="IPR001296">
    <property type="entry name" value="Glyco_trans_1"/>
</dbReference>
<reference evidence="2 3" key="1">
    <citation type="submission" date="2023-10" db="EMBL/GenBank/DDBJ databases">
        <title>Rubellicoccus peritrichatus gen. nov., sp. nov., isolated from an algae of coral reef tank.</title>
        <authorList>
            <person name="Luo J."/>
        </authorList>
    </citation>
    <scope>NUCLEOTIDE SEQUENCE [LARGE SCALE GENOMIC DNA]</scope>
    <source>
        <strain evidence="2 3">CR14</strain>
    </source>
</reference>
<keyword evidence="2" id="KW-0808">Transferase</keyword>
<evidence type="ECO:0000313" key="2">
    <source>
        <dbReference type="EMBL" id="WOO41446.1"/>
    </source>
</evidence>
<dbReference type="Proteomes" id="UP001304300">
    <property type="component" value="Chromosome"/>
</dbReference>
<dbReference type="EMBL" id="CP136920">
    <property type="protein sequence ID" value="WOO41446.1"/>
    <property type="molecule type" value="Genomic_DNA"/>
</dbReference>
<keyword evidence="3" id="KW-1185">Reference proteome</keyword>
<evidence type="ECO:0000259" key="1">
    <source>
        <dbReference type="Pfam" id="PF00534"/>
    </source>
</evidence>
<name>A0AAQ3QTL4_9BACT</name>
<dbReference type="EC" id="2.4.-.-" evidence="2"/>
<sequence>MRLVLLSNLYPNPEEPFRATYNRRLIKAIAKQIGKASISVIGTIYWCPLVDSLLRKRKKPPKKTQLDGISVSHPRMFYTPGFLIHKHHFFYRFALRRTLQKISKTSGNPPHIIIAFVYPDAVAMAPICRELGLSYSVMVLGSDFRVRLKQPRFRSMVMNCLEEASTIFCPGKALKHDMVAKGISPDKIIPFDNGVEHEIFQFRNKTTESAKLVHEELELGEAPVLNILFVGNLLDVKAPQRLIRAFKFLLQSKQPDQITDNSKSSIHLNIVGDGPLRPNLMKLTTDLGIAEQVTFHGRKTPECIAEMMQSANCLCLCSRSEGMPNVVVEALACGCPVVATSVGEVPYLIEEGINGYLVEIHNLSEEAITDDLTHKLDQALIKPWDRELISSRMTNYSWETAATKILDAVGN</sequence>